<gene>
    <name evidence="1" type="ORF">EJB05_31603</name>
</gene>
<keyword evidence="2" id="KW-1185">Reference proteome</keyword>
<dbReference type="Proteomes" id="UP000324897">
    <property type="component" value="Unassembled WGS sequence"/>
</dbReference>
<comment type="caution">
    <text evidence="1">The sequence shown here is derived from an EMBL/GenBank/DDBJ whole genome shotgun (WGS) entry which is preliminary data.</text>
</comment>
<accession>A0A5J9UE22</accession>
<name>A0A5J9UE22_9POAL</name>
<sequence length="152" mass="15746">MCKGSLEWWCLLLRCSVAFGWALGLFDLGRSRGSADPQRGLEFSFAVNPGEAQSRSTASTPSSSVAGAVAAAGQTIGMPNSLLEEAFCPSVLRWFGSLFLFTSLGPSMDGGASSDLRTVASASTSSLLLALELFGATMAPGSSLEEDSPLRA</sequence>
<protein>
    <submittedName>
        <fullName evidence="1">Uncharacterized protein</fullName>
    </submittedName>
</protein>
<dbReference type="Gramene" id="TVU21932">
    <property type="protein sequence ID" value="TVU21932"/>
    <property type="gene ID" value="EJB05_31603"/>
</dbReference>
<organism evidence="1 2">
    <name type="scientific">Eragrostis curvula</name>
    <name type="common">weeping love grass</name>
    <dbReference type="NCBI Taxonomy" id="38414"/>
    <lineage>
        <taxon>Eukaryota</taxon>
        <taxon>Viridiplantae</taxon>
        <taxon>Streptophyta</taxon>
        <taxon>Embryophyta</taxon>
        <taxon>Tracheophyta</taxon>
        <taxon>Spermatophyta</taxon>
        <taxon>Magnoliopsida</taxon>
        <taxon>Liliopsida</taxon>
        <taxon>Poales</taxon>
        <taxon>Poaceae</taxon>
        <taxon>PACMAD clade</taxon>
        <taxon>Chloridoideae</taxon>
        <taxon>Eragrostideae</taxon>
        <taxon>Eragrostidinae</taxon>
        <taxon>Eragrostis</taxon>
    </lineage>
</organism>
<dbReference type="AlphaFoldDB" id="A0A5J9UE22"/>
<reference evidence="1 2" key="1">
    <citation type="journal article" date="2019" name="Sci. Rep.">
        <title>A high-quality genome of Eragrostis curvula grass provides insights into Poaceae evolution and supports new strategies to enhance forage quality.</title>
        <authorList>
            <person name="Carballo J."/>
            <person name="Santos B.A.C.M."/>
            <person name="Zappacosta D."/>
            <person name="Garbus I."/>
            <person name="Selva J.P."/>
            <person name="Gallo C.A."/>
            <person name="Diaz A."/>
            <person name="Albertini E."/>
            <person name="Caccamo M."/>
            <person name="Echenique V."/>
        </authorList>
    </citation>
    <scope>NUCLEOTIDE SEQUENCE [LARGE SCALE GENOMIC DNA]</scope>
    <source>
        <strain evidence="2">cv. Victoria</strain>
        <tissue evidence="1">Leaf</tissue>
    </source>
</reference>
<evidence type="ECO:0000313" key="1">
    <source>
        <dbReference type="EMBL" id="TVU21932.1"/>
    </source>
</evidence>
<proteinExistence type="predicted"/>
<evidence type="ECO:0000313" key="2">
    <source>
        <dbReference type="Proteomes" id="UP000324897"/>
    </source>
</evidence>
<dbReference type="EMBL" id="RWGY01000026">
    <property type="protein sequence ID" value="TVU21932.1"/>
    <property type="molecule type" value="Genomic_DNA"/>
</dbReference>